<dbReference type="EMBL" id="CVRI01000020">
    <property type="protein sequence ID" value="CRK91038.1"/>
    <property type="molecule type" value="Genomic_DNA"/>
</dbReference>
<reference evidence="1 2" key="1">
    <citation type="submission" date="2015-04" db="EMBL/GenBank/DDBJ databases">
        <authorList>
            <person name="Syromyatnikov M.Y."/>
            <person name="Popov V.N."/>
        </authorList>
    </citation>
    <scope>NUCLEOTIDE SEQUENCE [LARGE SCALE GENOMIC DNA]</scope>
</reference>
<sequence>MKVIWVKCFSLFIKSCLSRKGIFSLHIVEKEKSLKKVSFLRFRVLSDTRFKIVVEANRKCKKEKAREILMLIASDNPVKTQEKS</sequence>
<name>A0A1J1HWY3_9DIPT</name>
<keyword evidence="2" id="KW-1185">Reference proteome</keyword>
<organism evidence="1 2">
    <name type="scientific">Clunio marinus</name>
    <dbReference type="NCBI Taxonomy" id="568069"/>
    <lineage>
        <taxon>Eukaryota</taxon>
        <taxon>Metazoa</taxon>
        <taxon>Ecdysozoa</taxon>
        <taxon>Arthropoda</taxon>
        <taxon>Hexapoda</taxon>
        <taxon>Insecta</taxon>
        <taxon>Pterygota</taxon>
        <taxon>Neoptera</taxon>
        <taxon>Endopterygota</taxon>
        <taxon>Diptera</taxon>
        <taxon>Nematocera</taxon>
        <taxon>Chironomoidea</taxon>
        <taxon>Chironomidae</taxon>
        <taxon>Clunio</taxon>
    </lineage>
</organism>
<gene>
    <name evidence="1" type="ORF">CLUMA_CG004726</name>
</gene>
<protein>
    <submittedName>
        <fullName evidence="1">CLUMA_CG004726, isoform A</fullName>
    </submittedName>
</protein>
<proteinExistence type="predicted"/>
<evidence type="ECO:0000313" key="2">
    <source>
        <dbReference type="Proteomes" id="UP000183832"/>
    </source>
</evidence>
<evidence type="ECO:0000313" key="1">
    <source>
        <dbReference type="EMBL" id="CRK91038.1"/>
    </source>
</evidence>
<dbReference type="AlphaFoldDB" id="A0A1J1HWY3"/>
<accession>A0A1J1HWY3</accession>
<dbReference type="Proteomes" id="UP000183832">
    <property type="component" value="Unassembled WGS sequence"/>
</dbReference>